<dbReference type="SUPFAM" id="SSF50447">
    <property type="entry name" value="Translation proteins"/>
    <property type="match status" value="2"/>
</dbReference>
<dbReference type="InterPro" id="IPR023115">
    <property type="entry name" value="TIF_IF2_dom3"/>
</dbReference>
<dbReference type="OrthoDB" id="361630at2759"/>
<dbReference type="InterPro" id="IPR000795">
    <property type="entry name" value="T_Tr_GTP-bd_dom"/>
</dbReference>
<feature type="transmembrane region" description="Helical" evidence="17">
    <location>
        <begin position="41"/>
        <end position="64"/>
    </location>
</feature>
<evidence type="ECO:0000256" key="14">
    <source>
        <dbReference type="ARBA" id="ARBA00044200"/>
    </source>
</evidence>
<keyword evidence="9 17" id="KW-1133">Transmembrane helix</keyword>
<dbReference type="GO" id="GO:0032543">
    <property type="term" value="P:mitochondrial translation"/>
    <property type="evidence" value="ECO:0007669"/>
    <property type="project" value="UniProtKB-ARBA"/>
</dbReference>
<evidence type="ECO:0000256" key="13">
    <source>
        <dbReference type="ARBA" id="ARBA00025162"/>
    </source>
</evidence>
<evidence type="ECO:0000256" key="3">
    <source>
        <dbReference type="ARBA" id="ARBA00007733"/>
    </source>
</evidence>
<dbReference type="Pfam" id="PF01740">
    <property type="entry name" value="STAS"/>
    <property type="match status" value="1"/>
</dbReference>
<accession>A0A261XZJ9</accession>
<evidence type="ECO:0000256" key="5">
    <source>
        <dbReference type="ARBA" id="ARBA00022692"/>
    </source>
</evidence>
<dbReference type="Gene3D" id="3.30.750.24">
    <property type="entry name" value="STAS domain"/>
    <property type="match status" value="1"/>
</dbReference>
<evidence type="ECO:0000256" key="9">
    <source>
        <dbReference type="ARBA" id="ARBA00022989"/>
    </source>
</evidence>
<evidence type="ECO:0000256" key="12">
    <source>
        <dbReference type="ARBA" id="ARBA00023136"/>
    </source>
</evidence>
<feature type="transmembrane region" description="Helical" evidence="17">
    <location>
        <begin position="276"/>
        <end position="295"/>
    </location>
</feature>
<dbReference type="InterPro" id="IPR000178">
    <property type="entry name" value="TF_IF2_bacterial-like"/>
</dbReference>
<reference evidence="20 21" key="1">
    <citation type="journal article" date="2017" name="Mycologia">
        <title>Bifiguratus adelaidae, gen. et sp. nov., a new member of Mucoromycotina in endophytic and soil-dwelling habitats.</title>
        <authorList>
            <person name="Torres-Cruz T.J."/>
            <person name="Billingsley Tobias T.L."/>
            <person name="Almatruk M."/>
            <person name="Hesse C."/>
            <person name="Kuske C.R."/>
            <person name="Desiro A."/>
            <person name="Benucci G.M."/>
            <person name="Bonito G."/>
            <person name="Stajich J.E."/>
            <person name="Dunlap C."/>
            <person name="Arnold A.E."/>
            <person name="Porras-Alfaro A."/>
        </authorList>
    </citation>
    <scope>NUCLEOTIDE SEQUENCE [LARGE SCALE GENOMIC DNA]</scope>
    <source>
        <strain evidence="20 21">AZ0501</strain>
    </source>
</reference>
<evidence type="ECO:0000259" key="19">
    <source>
        <dbReference type="PROSITE" id="PS51722"/>
    </source>
</evidence>
<keyword evidence="5 17" id="KW-0812">Transmembrane</keyword>
<comment type="caution">
    <text evidence="20">The sequence shown here is derived from an EMBL/GenBank/DDBJ whole genome shotgun (WGS) entry which is preliminary data.</text>
</comment>
<dbReference type="Pfam" id="PF00009">
    <property type="entry name" value="GTP_EFTU"/>
    <property type="match status" value="1"/>
</dbReference>
<evidence type="ECO:0000256" key="10">
    <source>
        <dbReference type="ARBA" id="ARBA00023128"/>
    </source>
</evidence>
<dbReference type="InterPro" id="IPR011547">
    <property type="entry name" value="SLC26A/SulP_dom"/>
</dbReference>
<comment type="similarity">
    <text evidence="3">Belongs to the TRAFAC class translation factor GTPase superfamily. Classic translation factor GTPase family. IF-2 subfamily.</text>
</comment>
<dbReference type="FunFam" id="2.40.30.10:FF:000126">
    <property type="entry name" value="Mitochondrial translation initiation factor"/>
    <property type="match status" value="1"/>
</dbReference>
<feature type="region of interest" description="Disordered" evidence="16">
    <location>
        <begin position="582"/>
        <end position="695"/>
    </location>
</feature>
<dbReference type="HAMAP" id="MF_00100_B">
    <property type="entry name" value="IF_2_B"/>
    <property type="match status" value="1"/>
</dbReference>
<dbReference type="FunFam" id="3.40.50.10050:FF:000001">
    <property type="entry name" value="Translation initiation factor IF-2"/>
    <property type="match status" value="1"/>
</dbReference>
<evidence type="ECO:0000256" key="15">
    <source>
        <dbReference type="SAM" id="Coils"/>
    </source>
</evidence>
<evidence type="ECO:0000256" key="2">
    <source>
        <dbReference type="ARBA" id="ARBA00004173"/>
    </source>
</evidence>
<dbReference type="GO" id="GO:0005525">
    <property type="term" value="F:GTP binding"/>
    <property type="evidence" value="ECO:0007669"/>
    <property type="project" value="UniProtKB-KW"/>
</dbReference>
<dbReference type="InterPro" id="IPR002645">
    <property type="entry name" value="STAS_dom"/>
</dbReference>
<dbReference type="NCBIfam" id="TIGR00231">
    <property type="entry name" value="small_GTP"/>
    <property type="match status" value="1"/>
</dbReference>
<dbReference type="PROSITE" id="PS50801">
    <property type="entry name" value="STAS"/>
    <property type="match status" value="1"/>
</dbReference>
<dbReference type="InterPro" id="IPR036513">
    <property type="entry name" value="STAS_dom_sf"/>
</dbReference>
<organism evidence="20 21">
    <name type="scientific">Bifiguratus adelaidae</name>
    <dbReference type="NCBI Taxonomy" id="1938954"/>
    <lineage>
        <taxon>Eukaryota</taxon>
        <taxon>Fungi</taxon>
        <taxon>Fungi incertae sedis</taxon>
        <taxon>Mucoromycota</taxon>
        <taxon>Mucoromycotina</taxon>
        <taxon>Endogonomycetes</taxon>
        <taxon>Endogonales</taxon>
        <taxon>Endogonales incertae sedis</taxon>
        <taxon>Bifiguratus</taxon>
    </lineage>
</organism>
<evidence type="ECO:0000256" key="4">
    <source>
        <dbReference type="ARBA" id="ARBA00022540"/>
    </source>
</evidence>
<dbReference type="InterPro" id="IPR053905">
    <property type="entry name" value="EF-G-like_DII"/>
</dbReference>
<dbReference type="Gene3D" id="3.40.50.10050">
    <property type="entry name" value="Translation initiation factor IF- 2, domain 3"/>
    <property type="match status" value="1"/>
</dbReference>
<dbReference type="Pfam" id="PF00916">
    <property type="entry name" value="Sulfate_transp"/>
    <property type="match status" value="1"/>
</dbReference>
<feature type="compositionally biased region" description="Basic and acidic residues" evidence="16">
    <location>
        <begin position="675"/>
        <end position="694"/>
    </location>
</feature>
<comment type="function">
    <text evidence="13">One of the essential components for the initiation of protein synthesis. Protects formylmethionyl-tRNA from spontaneous hydrolysis and promotes its binding to the 30S ribosomal subunits. Also involved in the hydrolysis of GTP during the formation of the 70S ribosomal complex.</text>
</comment>
<dbReference type="InterPro" id="IPR044145">
    <property type="entry name" value="IF2_II"/>
</dbReference>
<dbReference type="SUPFAM" id="SSF52156">
    <property type="entry name" value="Initiation factor IF2/eIF5b, domain 3"/>
    <property type="match status" value="1"/>
</dbReference>
<dbReference type="FunFam" id="3.40.50.300:FF:000019">
    <property type="entry name" value="Translation initiation factor IF-2"/>
    <property type="match status" value="1"/>
</dbReference>
<feature type="transmembrane region" description="Helical" evidence="17">
    <location>
        <begin position="189"/>
        <end position="208"/>
    </location>
</feature>
<feature type="transmembrane region" description="Helical" evidence="17">
    <location>
        <begin position="412"/>
        <end position="437"/>
    </location>
</feature>
<dbReference type="PROSITE" id="PS51722">
    <property type="entry name" value="G_TR_2"/>
    <property type="match status" value="1"/>
</dbReference>
<feature type="domain" description="STAS" evidence="18">
    <location>
        <begin position="466"/>
        <end position="577"/>
    </location>
</feature>
<feature type="coiled-coil region" evidence="15">
    <location>
        <begin position="1145"/>
        <end position="1172"/>
    </location>
</feature>
<dbReference type="EMBL" id="MVBO01000069">
    <property type="protein sequence ID" value="OZJ03786.1"/>
    <property type="molecule type" value="Genomic_DNA"/>
</dbReference>
<sequence length="1413" mass="154423">MSRPVSRGNSNYTPIDSEDDDDDIVISTEQSSLLNESVRKYAAAGPSVHGLYAIAFPAITYTFFGTSRQMSVGPEATLSMLVGSAIAQQQHWLGTDEPDMDGLVLAMAVTMTLFVGVFTFLLGVFRLGFLDSLMSRALLRGFVTAVAVVVMVQQMIPLLGLGEQSEENGITEASSTIARIVFLVTHLRYAQLATTIVSIVTVTFLLGVKMLKAFFTKRRWFQRVPEVLIAVIIATTLTGFLRLDDYGIEILGDVKSGGIPIPSIPRLPHVKHVKDLAFTSGLIAILGFVESIVVAKTYSASHNYSVSANRELIALGAANLVGGLFQGIPAFGAVSRSKINDKAGAQTQVAGFITGVFALLAIFFLLPWFHYLPKAVLSAIIFVAVLSLLSELPEDVEFMLKIAAWKDLALMFVTFVTTIAVSLEAGTLLAVGLSLLLTVKETSYPRITILGRVLGATDKFRPIKDAPEFIEHTNDVLIVRIEEPLFFANTGQLKDRLRRLEQFGDMSVHPSESPRINPISHVVFDVGNMPEIDASAVQILLEVVDAYQKRNVNVYFCKVKDNARELFLRSGLLEKELTKQSRRTVRLAHTQRDIPPRSLPRQTIKANNKPKRPVAQGDKDAAVTKRWTVDEILQPSAKQPSKGAPPRRDQQVRSTKDGAVPTYGNSAGVPRRQRKEAPDATDFHPDKRAGETSKKHLRHVQHFTKHNKHYGDASAVPGAKHVSHSGPNVKRTAKNRFQRKELDEHPDELPILPTFSQAQKLSMEVVEKVQKDVFIPDIDIRSEIRQVIDSMPRFALMLMCITDELVIRMREAGMEETKSDHLLHSDEASLLALEFDCNPIVDSLAAKDLFPRPAPEDPSIYPSRPPVVTIMGHVDHGKTTLLDSLRKTSVAAGEAGGITQHIGAFSVDLPSKKKITFLDTPGHAAFSAMRARGANATDIVVLVVAADDGVMPQTVEAIQHAQAAGVPIIVAINKCDKQDANAQKAKEGLLRCNIQLEEFGGDVPAVEVSGLTGKGLGELEETVVTMAEISDLRADNAGPAEGLVIESQVEKGRGSVATVLVQQGTLKFGDIVVAGTTYCKVRSMTDDKGRTVKQAAPGTPVKVIGWKELPNAGDEMLQATDESLAKTVVANRITKSQREQQFKDLQVINEKRRQQKEAIEAERNAEKAYKKEVWMYHQGMLTEYPKMLDVSKQSTSEESERSHVKELRAVVKGDVSGSVEAIVDCLNGLCTPEVCVKVVSSGVGDVTEGDIQIAAASDGHIIGFNVKADKKTQQEAAQQKVPLKTYSIIYNLLDDVKASLGALMPPIVTTQVNGEATILQTFQIGVKGRETKPVAGCRITNGVVPHNGRVRVLRGPEREQIWEGGLETLKQVKKDILEAKKGQDCGMSFDGFLDFRDGDIVQSISVKEIPRTL</sequence>
<dbReference type="GO" id="GO:0005739">
    <property type="term" value="C:mitochondrion"/>
    <property type="evidence" value="ECO:0007669"/>
    <property type="project" value="UniProtKB-SubCell"/>
</dbReference>
<keyword evidence="8" id="KW-0809">Transit peptide</keyword>
<dbReference type="Pfam" id="PF11987">
    <property type="entry name" value="IF-2"/>
    <property type="match status" value="1"/>
</dbReference>
<dbReference type="Gene3D" id="3.40.50.300">
    <property type="entry name" value="P-loop containing nucleotide triphosphate hydrolases"/>
    <property type="match status" value="1"/>
</dbReference>
<dbReference type="CDD" id="cd03702">
    <property type="entry name" value="IF2_mtIF2_II"/>
    <property type="match status" value="1"/>
</dbReference>
<keyword evidence="21" id="KW-1185">Reference proteome</keyword>
<evidence type="ECO:0000256" key="8">
    <source>
        <dbReference type="ARBA" id="ARBA00022946"/>
    </source>
</evidence>
<feature type="region of interest" description="Disordered" evidence="16">
    <location>
        <begin position="709"/>
        <end position="732"/>
    </location>
</feature>
<dbReference type="PANTHER" id="PTHR43381">
    <property type="entry name" value="TRANSLATION INITIATION FACTOR IF-2-RELATED"/>
    <property type="match status" value="1"/>
</dbReference>
<keyword evidence="15" id="KW-0175">Coiled coil</keyword>
<feature type="domain" description="Tr-type G" evidence="19">
    <location>
        <begin position="863"/>
        <end position="1032"/>
    </location>
</feature>
<dbReference type="Pfam" id="PF22042">
    <property type="entry name" value="EF-G_D2"/>
    <property type="match status" value="1"/>
</dbReference>
<evidence type="ECO:0000313" key="21">
    <source>
        <dbReference type="Proteomes" id="UP000242875"/>
    </source>
</evidence>
<feature type="compositionally biased region" description="Basic and acidic residues" evidence="16">
    <location>
        <begin position="617"/>
        <end position="629"/>
    </location>
</feature>
<evidence type="ECO:0000256" key="6">
    <source>
        <dbReference type="ARBA" id="ARBA00022741"/>
    </source>
</evidence>
<keyword evidence="6" id="KW-0547">Nucleotide-binding</keyword>
<comment type="subcellular location">
    <subcellularLocation>
        <location evidence="1">Membrane</location>
        <topology evidence="1">Multi-pass membrane protein</topology>
    </subcellularLocation>
    <subcellularLocation>
        <location evidence="2">Mitochondrion</location>
    </subcellularLocation>
</comment>
<evidence type="ECO:0000256" key="16">
    <source>
        <dbReference type="SAM" id="MobiDB-lite"/>
    </source>
</evidence>
<gene>
    <name evidence="20" type="ORF">BZG36_03471</name>
</gene>
<name>A0A261XZJ9_9FUNG</name>
<dbReference type="FunFam" id="2.40.30.10:FF:000008">
    <property type="entry name" value="Translation initiation factor IF-2"/>
    <property type="match status" value="1"/>
</dbReference>
<proteinExistence type="inferred from homology"/>
<feature type="transmembrane region" description="Helical" evidence="17">
    <location>
        <begin position="103"/>
        <end position="125"/>
    </location>
</feature>
<keyword evidence="4" id="KW-0396">Initiation factor</keyword>
<evidence type="ECO:0000256" key="11">
    <source>
        <dbReference type="ARBA" id="ARBA00023134"/>
    </source>
</evidence>
<dbReference type="CDD" id="cd03692">
    <property type="entry name" value="mtIF2_IVc"/>
    <property type="match status" value="1"/>
</dbReference>
<dbReference type="GO" id="GO:0003924">
    <property type="term" value="F:GTPase activity"/>
    <property type="evidence" value="ECO:0007669"/>
    <property type="project" value="InterPro"/>
</dbReference>
<dbReference type="InterPro" id="IPR027417">
    <property type="entry name" value="P-loop_NTPase"/>
</dbReference>
<feature type="transmembrane region" description="Helical" evidence="17">
    <location>
        <begin position="349"/>
        <end position="369"/>
    </location>
</feature>
<keyword evidence="11" id="KW-0342">GTP-binding</keyword>
<protein>
    <recommendedName>
        <fullName evidence="14">Translation initiation factor IF-2, mitochondrial</fullName>
    </recommendedName>
</protein>
<dbReference type="CDD" id="cd01887">
    <property type="entry name" value="IF2_eIF5B"/>
    <property type="match status" value="1"/>
</dbReference>
<feature type="transmembrane region" description="Helical" evidence="17">
    <location>
        <begin position="137"/>
        <end position="156"/>
    </location>
</feature>
<feature type="region of interest" description="Disordered" evidence="16">
    <location>
        <begin position="1"/>
        <end position="21"/>
    </location>
</feature>
<evidence type="ECO:0000256" key="17">
    <source>
        <dbReference type="SAM" id="Phobius"/>
    </source>
</evidence>
<evidence type="ECO:0000256" key="1">
    <source>
        <dbReference type="ARBA" id="ARBA00004141"/>
    </source>
</evidence>
<evidence type="ECO:0000313" key="20">
    <source>
        <dbReference type="EMBL" id="OZJ03786.1"/>
    </source>
</evidence>
<keyword evidence="7" id="KW-0648">Protein biosynthesis</keyword>
<dbReference type="InterPro" id="IPR015760">
    <property type="entry name" value="TIF_IF2"/>
</dbReference>
<dbReference type="InterPro" id="IPR005225">
    <property type="entry name" value="Small_GTP-bd"/>
</dbReference>
<dbReference type="InterPro" id="IPR036925">
    <property type="entry name" value="TIF_IF2_dom3_sf"/>
</dbReference>
<keyword evidence="12 17" id="KW-0472">Membrane</keyword>
<dbReference type="SUPFAM" id="SSF52540">
    <property type="entry name" value="P-loop containing nucleoside triphosphate hydrolases"/>
    <property type="match status" value="1"/>
</dbReference>
<feature type="transmembrane region" description="Helical" evidence="17">
    <location>
        <begin position="220"/>
        <end position="241"/>
    </location>
</feature>
<feature type="compositionally biased region" description="Basic and acidic residues" evidence="16">
    <location>
        <begin position="646"/>
        <end position="656"/>
    </location>
</feature>
<dbReference type="CDD" id="cd07042">
    <property type="entry name" value="STAS_SulP_like_sulfate_transporter"/>
    <property type="match status" value="1"/>
</dbReference>
<dbReference type="Proteomes" id="UP000242875">
    <property type="component" value="Unassembled WGS sequence"/>
</dbReference>
<keyword evidence="10" id="KW-0496">Mitochondrion</keyword>
<evidence type="ECO:0000259" key="18">
    <source>
        <dbReference type="PROSITE" id="PS50801"/>
    </source>
</evidence>
<evidence type="ECO:0000256" key="7">
    <source>
        <dbReference type="ARBA" id="ARBA00022917"/>
    </source>
</evidence>
<dbReference type="GO" id="GO:0016020">
    <property type="term" value="C:membrane"/>
    <property type="evidence" value="ECO:0007669"/>
    <property type="project" value="UniProtKB-SubCell"/>
</dbReference>
<dbReference type="GO" id="GO:0003743">
    <property type="term" value="F:translation initiation factor activity"/>
    <property type="evidence" value="ECO:0007669"/>
    <property type="project" value="UniProtKB-KW"/>
</dbReference>
<dbReference type="PANTHER" id="PTHR43381:SF20">
    <property type="entry name" value="TRANSLATION INITIATION FACTOR IF-2, MITOCHONDRIAL"/>
    <property type="match status" value="1"/>
</dbReference>
<dbReference type="SUPFAM" id="SSF52091">
    <property type="entry name" value="SpoIIaa-like"/>
    <property type="match status" value="1"/>
</dbReference>
<dbReference type="Gene3D" id="2.40.30.10">
    <property type="entry name" value="Translation factors"/>
    <property type="match status" value="2"/>
</dbReference>
<dbReference type="InterPro" id="IPR009000">
    <property type="entry name" value="Transl_B-barrel_sf"/>
</dbReference>